<evidence type="ECO:0000313" key="4">
    <source>
        <dbReference type="EMBL" id="TDN90327.1"/>
    </source>
</evidence>
<reference evidence="4 5" key="1">
    <citation type="submission" date="2019-03" db="EMBL/GenBank/DDBJ databases">
        <title>Genomic Encyclopedia of Type Strains, Phase IV (KMG-IV): sequencing the most valuable type-strain genomes for metagenomic binning, comparative biology and taxonomic classification.</title>
        <authorList>
            <person name="Goeker M."/>
        </authorList>
    </citation>
    <scope>NUCLEOTIDE SEQUENCE [LARGE SCALE GENOMIC DNA]</scope>
    <source>
        <strain evidence="4 5">DSM 18555</strain>
    </source>
</reference>
<protein>
    <submittedName>
        <fullName evidence="4">NAD(P)-dependent dehydrogenase (Short-subunit alcohol dehydrogenase family)</fullName>
    </submittedName>
</protein>
<dbReference type="CDD" id="cd05233">
    <property type="entry name" value="SDR_c"/>
    <property type="match status" value="1"/>
</dbReference>
<dbReference type="GO" id="GO:0016491">
    <property type="term" value="F:oxidoreductase activity"/>
    <property type="evidence" value="ECO:0007669"/>
    <property type="project" value="UniProtKB-KW"/>
</dbReference>
<comment type="caution">
    <text evidence="4">The sequence shown here is derived from an EMBL/GenBank/DDBJ whole genome shotgun (WGS) entry which is preliminary data.</text>
</comment>
<dbReference type="Pfam" id="PF00106">
    <property type="entry name" value="adh_short"/>
    <property type="match status" value="1"/>
</dbReference>
<dbReference type="InterPro" id="IPR002347">
    <property type="entry name" value="SDR_fam"/>
</dbReference>
<accession>A0A4R6G735</accession>
<dbReference type="FunFam" id="3.40.50.720:FF:000084">
    <property type="entry name" value="Short-chain dehydrogenase reductase"/>
    <property type="match status" value="1"/>
</dbReference>
<keyword evidence="2" id="KW-0560">Oxidoreductase</keyword>
<name>A0A4R6G735_9BURK</name>
<dbReference type="SUPFAM" id="SSF51735">
    <property type="entry name" value="NAD(P)-binding Rossmann-fold domains"/>
    <property type="match status" value="1"/>
</dbReference>
<dbReference type="RefSeq" id="WP_112992465.1">
    <property type="nucleotide sequence ID" value="NZ_PTLZ01000002.1"/>
</dbReference>
<keyword evidence="5" id="KW-1185">Reference proteome</keyword>
<evidence type="ECO:0000313" key="5">
    <source>
        <dbReference type="Proteomes" id="UP000294737"/>
    </source>
</evidence>
<evidence type="ECO:0000256" key="2">
    <source>
        <dbReference type="ARBA" id="ARBA00023002"/>
    </source>
</evidence>
<organism evidence="4 5">
    <name type="scientific">Herminiimonas fonticola</name>
    <dbReference type="NCBI Taxonomy" id="303380"/>
    <lineage>
        <taxon>Bacteria</taxon>
        <taxon>Pseudomonadati</taxon>
        <taxon>Pseudomonadota</taxon>
        <taxon>Betaproteobacteria</taxon>
        <taxon>Burkholderiales</taxon>
        <taxon>Oxalobacteraceae</taxon>
        <taxon>Herminiimonas</taxon>
    </lineage>
</organism>
<evidence type="ECO:0000256" key="1">
    <source>
        <dbReference type="ARBA" id="ARBA00006484"/>
    </source>
</evidence>
<dbReference type="PRINTS" id="PR00081">
    <property type="entry name" value="GDHRDH"/>
</dbReference>
<dbReference type="EMBL" id="SNWF01000005">
    <property type="protein sequence ID" value="TDN90327.1"/>
    <property type="molecule type" value="Genomic_DNA"/>
</dbReference>
<dbReference type="PRINTS" id="PR00080">
    <property type="entry name" value="SDRFAMILY"/>
</dbReference>
<dbReference type="PANTHER" id="PTHR43639">
    <property type="entry name" value="OXIDOREDUCTASE, SHORT-CHAIN DEHYDROGENASE/REDUCTASE FAMILY (AFU_ORTHOLOGUE AFUA_5G02870)"/>
    <property type="match status" value="1"/>
</dbReference>
<dbReference type="OrthoDB" id="9809287at2"/>
<evidence type="ECO:0000256" key="3">
    <source>
        <dbReference type="RuleBase" id="RU000363"/>
    </source>
</evidence>
<dbReference type="Gene3D" id="3.40.50.720">
    <property type="entry name" value="NAD(P)-binding Rossmann-like Domain"/>
    <property type="match status" value="1"/>
</dbReference>
<gene>
    <name evidence="4" type="ORF">EV677_2404</name>
</gene>
<dbReference type="AlphaFoldDB" id="A0A4R6G735"/>
<dbReference type="InterPro" id="IPR036291">
    <property type="entry name" value="NAD(P)-bd_dom_sf"/>
</dbReference>
<dbReference type="PANTHER" id="PTHR43639:SF1">
    <property type="entry name" value="SHORT-CHAIN DEHYDROGENASE_REDUCTASE FAMILY PROTEIN"/>
    <property type="match status" value="1"/>
</dbReference>
<comment type="similarity">
    <text evidence="1 3">Belongs to the short-chain dehydrogenases/reductases (SDR) family.</text>
</comment>
<proteinExistence type="inferred from homology"/>
<sequence length="247" mass="25738">MNTTNKTVIVTGASSGIGYALVEAYLKRGYNVVGNARTSERLQAAAAKLGNPKNFLQVAGDIAKPSTAKELFSKAIAAFGQVDILINNAGIFIAKPIAQYTENDLDSLVNTNLKGFFYPSQEAAEHMAANKQGHIVTITASIAMAPNVKLPALLPILIKGGLNHATRGLALELATSNVKVNAVAPGSIDTPLHGSDDATTNFRKALAPMGQTGLTNDIVDAVLYITDSQFTTGTILTVDGGATAGVW</sequence>
<dbReference type="Proteomes" id="UP000294737">
    <property type="component" value="Unassembled WGS sequence"/>
</dbReference>